<evidence type="ECO:0000313" key="12">
    <source>
        <dbReference type="Proteomes" id="UP000018895"/>
    </source>
</evidence>
<comment type="subcellular location">
    <subcellularLocation>
        <location evidence="1">Cell membrane</location>
        <topology evidence="1">Multi-pass membrane protein</topology>
    </subcellularLocation>
</comment>
<evidence type="ECO:0000259" key="10">
    <source>
        <dbReference type="PROSITE" id="PS50929"/>
    </source>
</evidence>
<keyword evidence="6 8" id="KW-1133">Transmembrane helix</keyword>
<dbReference type="InterPro" id="IPR003439">
    <property type="entry name" value="ABC_transporter-like_ATP-bd"/>
</dbReference>
<keyword evidence="3 8" id="KW-0812">Transmembrane</keyword>
<keyword evidence="5" id="KW-0067">ATP-binding</keyword>
<dbReference type="SUPFAM" id="SSF90123">
    <property type="entry name" value="ABC transporter transmembrane region"/>
    <property type="match status" value="1"/>
</dbReference>
<dbReference type="AlphaFoldDB" id="W4QCB4"/>
<reference evidence="11" key="1">
    <citation type="journal article" date="2014" name="Genome Announc.">
        <title>Draft Genome Sequences of Three Alkaliphilic Bacillus Strains, Bacillus wakoensis JCM 9140T, Bacillus akibai JCM 9157T, and Bacillus hemicellulosilyticus JCM 9152T.</title>
        <authorList>
            <person name="Yuki M."/>
            <person name="Oshima K."/>
            <person name="Suda W."/>
            <person name="Oshida Y."/>
            <person name="Kitamura K."/>
            <person name="Iida T."/>
            <person name="Hattori M."/>
            <person name="Ohkuma M."/>
        </authorList>
    </citation>
    <scope>NUCLEOTIDE SEQUENCE [LARGE SCALE GENOMIC DNA]</scope>
    <source>
        <strain evidence="11">JCM 9152</strain>
    </source>
</reference>
<dbReference type="InterPro" id="IPR039421">
    <property type="entry name" value="Type_1_exporter"/>
</dbReference>
<organism evidence="11 12">
    <name type="scientific">Halalkalibacter hemicellulosilyticusJCM 9152</name>
    <dbReference type="NCBI Taxonomy" id="1236971"/>
    <lineage>
        <taxon>Bacteria</taxon>
        <taxon>Bacillati</taxon>
        <taxon>Bacillota</taxon>
        <taxon>Bacilli</taxon>
        <taxon>Bacillales</taxon>
        <taxon>Bacillaceae</taxon>
        <taxon>Halalkalibacter</taxon>
    </lineage>
</organism>
<protein>
    <submittedName>
        <fullName evidence="11">ABC transporter</fullName>
    </submittedName>
</protein>
<sequence length="678" mass="76740">MKSQQKVGKRLVAYALSFKKTILVALVLLTVAVTAELVGPFIAKKVIDDHIMGIEEPWFEVAEETEQTVMYEGNLYKRSSYVSDEDVVGEGKLQLLQVGRSFYAIEEHLMFDGERVVEGSVVTIRSGNEQVSYEAEQLATATLIQFYQPEIRPIIVLLAVYVALLIFAAFFQYGKSLLLQKAANRIIQKMRTDVFEHIQRLPITYFDNQPAGRIVSRVTNDTEAIRELYVKVLASFVTSGIYMIGIFVALFILDVYLALVTLAVVPIIIVWVIVYRKLAAKYNYLIRTKISEINGMINETIQGMPIIRAFRRQKQMTAEFEQLNKEHFTYENKLLSLNALTSHNLVNVLRNVTFVALIWYFGGQSMTAAGIVSIGLLYAFVDYLNRLFHPVTDIVNQLAQLEQARVASARVFELLDEKGEDVVDDSIARYEGYVKFDQVSFSYDGEQDVLRDISFEAKKGETVALVGHTGSGKSSIMNLLFRYYDVERGIISIDDTPIQTMSKQQLRKHMGIVLQDPFLFSGTIASNVSLDNPAISRDHVLQALKDVGADRFIEQLPNSYDEPVLEKGSTLSAGERQLISFARALAYNPAILILDEATANIDTETEALIQQALNVVKEGRTTFIIAHRLSTIRQADQILVLDQGEIVERGRHEELLERKGKYYQMYQMQHRTEQKIIS</sequence>
<feature type="transmembrane region" description="Helical" evidence="8">
    <location>
        <begin position="21"/>
        <end position="43"/>
    </location>
</feature>
<dbReference type="Pfam" id="PF00664">
    <property type="entry name" value="ABC_membrane"/>
    <property type="match status" value="1"/>
</dbReference>
<dbReference type="CDD" id="cd18544">
    <property type="entry name" value="ABC_6TM_TmrA_like"/>
    <property type="match status" value="1"/>
</dbReference>
<keyword evidence="4" id="KW-0547">Nucleotide-binding</keyword>
<evidence type="ECO:0000313" key="11">
    <source>
        <dbReference type="EMBL" id="GAE29701.1"/>
    </source>
</evidence>
<dbReference type="RefSeq" id="WP_035341589.1">
    <property type="nucleotide sequence ID" value="NZ_BAUU01000006.1"/>
</dbReference>
<dbReference type="InterPro" id="IPR011527">
    <property type="entry name" value="ABC1_TM_dom"/>
</dbReference>
<dbReference type="InterPro" id="IPR003593">
    <property type="entry name" value="AAA+_ATPase"/>
</dbReference>
<dbReference type="InterPro" id="IPR017871">
    <property type="entry name" value="ABC_transporter-like_CS"/>
</dbReference>
<comment type="caution">
    <text evidence="11">The sequence shown here is derived from an EMBL/GenBank/DDBJ whole genome shotgun (WGS) entry which is preliminary data.</text>
</comment>
<gene>
    <name evidence="11" type="ORF">JCM9152_1076</name>
</gene>
<dbReference type="FunFam" id="3.40.50.300:FF:000287">
    <property type="entry name" value="Multidrug ABC transporter ATP-binding protein"/>
    <property type="match status" value="1"/>
</dbReference>
<dbReference type="GO" id="GO:0016887">
    <property type="term" value="F:ATP hydrolysis activity"/>
    <property type="evidence" value="ECO:0007669"/>
    <property type="project" value="InterPro"/>
</dbReference>
<dbReference type="InterPro" id="IPR027417">
    <property type="entry name" value="P-loop_NTPase"/>
</dbReference>
<dbReference type="PROSITE" id="PS50893">
    <property type="entry name" value="ABC_TRANSPORTER_2"/>
    <property type="match status" value="1"/>
</dbReference>
<dbReference type="SUPFAM" id="SSF52540">
    <property type="entry name" value="P-loop containing nucleoside triphosphate hydrolases"/>
    <property type="match status" value="1"/>
</dbReference>
<dbReference type="EMBL" id="BAUU01000006">
    <property type="protein sequence ID" value="GAE29701.1"/>
    <property type="molecule type" value="Genomic_DNA"/>
</dbReference>
<keyword evidence="2" id="KW-0813">Transport</keyword>
<dbReference type="SMART" id="SM00382">
    <property type="entry name" value="AAA"/>
    <property type="match status" value="1"/>
</dbReference>
<dbReference type="GO" id="GO:0034040">
    <property type="term" value="F:ATPase-coupled lipid transmembrane transporter activity"/>
    <property type="evidence" value="ECO:0007669"/>
    <property type="project" value="TreeGrafter"/>
</dbReference>
<evidence type="ECO:0000256" key="6">
    <source>
        <dbReference type="ARBA" id="ARBA00022989"/>
    </source>
</evidence>
<evidence type="ECO:0000256" key="5">
    <source>
        <dbReference type="ARBA" id="ARBA00022840"/>
    </source>
</evidence>
<evidence type="ECO:0000256" key="1">
    <source>
        <dbReference type="ARBA" id="ARBA00004651"/>
    </source>
</evidence>
<feature type="transmembrane region" description="Helical" evidence="8">
    <location>
        <begin position="151"/>
        <end position="171"/>
    </location>
</feature>
<dbReference type="Gene3D" id="1.20.1560.10">
    <property type="entry name" value="ABC transporter type 1, transmembrane domain"/>
    <property type="match status" value="1"/>
</dbReference>
<dbReference type="PANTHER" id="PTHR24221">
    <property type="entry name" value="ATP-BINDING CASSETTE SUB-FAMILY B"/>
    <property type="match status" value="1"/>
</dbReference>
<dbReference type="Proteomes" id="UP000018895">
    <property type="component" value="Unassembled WGS sequence"/>
</dbReference>
<evidence type="ECO:0000256" key="4">
    <source>
        <dbReference type="ARBA" id="ARBA00022741"/>
    </source>
</evidence>
<dbReference type="OrthoDB" id="9770415at2"/>
<dbReference type="GO" id="GO:0005886">
    <property type="term" value="C:plasma membrane"/>
    <property type="evidence" value="ECO:0007669"/>
    <property type="project" value="UniProtKB-SubCell"/>
</dbReference>
<proteinExistence type="predicted"/>
<dbReference type="PROSITE" id="PS50929">
    <property type="entry name" value="ABC_TM1F"/>
    <property type="match status" value="1"/>
</dbReference>
<feature type="domain" description="ABC transmembrane type-1" evidence="10">
    <location>
        <begin position="23"/>
        <end position="403"/>
    </location>
</feature>
<dbReference type="CDD" id="cd03254">
    <property type="entry name" value="ABCC_Glucan_exporter_like"/>
    <property type="match status" value="1"/>
</dbReference>
<evidence type="ECO:0000256" key="2">
    <source>
        <dbReference type="ARBA" id="ARBA00022448"/>
    </source>
</evidence>
<dbReference type="Gene3D" id="3.40.50.300">
    <property type="entry name" value="P-loop containing nucleotide triphosphate hydrolases"/>
    <property type="match status" value="1"/>
</dbReference>
<evidence type="ECO:0000256" key="8">
    <source>
        <dbReference type="SAM" id="Phobius"/>
    </source>
</evidence>
<name>W4QCB4_9BACI</name>
<keyword evidence="7 8" id="KW-0472">Membrane</keyword>
<accession>W4QCB4</accession>
<feature type="transmembrane region" description="Helical" evidence="8">
    <location>
        <begin position="256"/>
        <end position="275"/>
    </location>
</feature>
<feature type="domain" description="ABC transporter" evidence="9">
    <location>
        <begin position="434"/>
        <end position="668"/>
    </location>
</feature>
<dbReference type="PANTHER" id="PTHR24221:SF430">
    <property type="entry name" value="MULTIDRUG RESISTANCE ABC TRANSPORTER ATP-BINDING_PERMEASE PROTEIN YHEH-RELATED"/>
    <property type="match status" value="1"/>
</dbReference>
<evidence type="ECO:0000259" key="9">
    <source>
        <dbReference type="PROSITE" id="PS50893"/>
    </source>
</evidence>
<dbReference type="GO" id="GO:0005524">
    <property type="term" value="F:ATP binding"/>
    <property type="evidence" value="ECO:0007669"/>
    <property type="project" value="UniProtKB-KW"/>
</dbReference>
<evidence type="ECO:0000256" key="7">
    <source>
        <dbReference type="ARBA" id="ARBA00023136"/>
    </source>
</evidence>
<keyword evidence="12" id="KW-1185">Reference proteome</keyword>
<feature type="transmembrane region" description="Helical" evidence="8">
    <location>
        <begin position="228"/>
        <end position="250"/>
    </location>
</feature>
<dbReference type="Pfam" id="PF00005">
    <property type="entry name" value="ABC_tran"/>
    <property type="match status" value="1"/>
</dbReference>
<dbReference type="InterPro" id="IPR036640">
    <property type="entry name" value="ABC1_TM_sf"/>
</dbReference>
<dbReference type="GO" id="GO:0140359">
    <property type="term" value="F:ABC-type transporter activity"/>
    <property type="evidence" value="ECO:0007669"/>
    <property type="project" value="InterPro"/>
</dbReference>
<feature type="transmembrane region" description="Helical" evidence="8">
    <location>
        <begin position="357"/>
        <end position="381"/>
    </location>
</feature>
<dbReference type="STRING" id="1236971.JCM9152_1076"/>
<dbReference type="PROSITE" id="PS00211">
    <property type="entry name" value="ABC_TRANSPORTER_1"/>
    <property type="match status" value="1"/>
</dbReference>
<evidence type="ECO:0000256" key="3">
    <source>
        <dbReference type="ARBA" id="ARBA00022692"/>
    </source>
</evidence>